<gene>
    <name evidence="4" type="ORF">CCH79_00020514</name>
</gene>
<dbReference type="Pfam" id="PF23409">
    <property type="entry name" value="Beta-prop_EML"/>
    <property type="match status" value="1"/>
</dbReference>
<dbReference type="SMART" id="SM00320">
    <property type="entry name" value="WD40"/>
    <property type="match status" value="3"/>
</dbReference>
<evidence type="ECO:0000313" key="4">
    <source>
        <dbReference type="EMBL" id="PWA28199.1"/>
    </source>
</evidence>
<dbReference type="GO" id="GO:0008017">
    <property type="term" value="F:microtubule binding"/>
    <property type="evidence" value="ECO:0007669"/>
    <property type="project" value="TreeGrafter"/>
</dbReference>
<dbReference type="EMBL" id="NHOQ01000890">
    <property type="protein sequence ID" value="PWA28199.1"/>
    <property type="molecule type" value="Genomic_DNA"/>
</dbReference>
<dbReference type="Proteomes" id="UP000250572">
    <property type="component" value="Unassembled WGS sequence"/>
</dbReference>
<dbReference type="GO" id="GO:0005874">
    <property type="term" value="C:microtubule"/>
    <property type="evidence" value="ECO:0007669"/>
    <property type="project" value="UniProtKB-KW"/>
</dbReference>
<comment type="caution">
    <text evidence="4">The sequence shown here is derived from an EMBL/GenBank/DDBJ whole genome shotgun (WGS) entry which is preliminary data.</text>
</comment>
<sequence>MTLTNLDHLNLLVVESLIGLAPSIHVWDAMTKQTLSILRCSHAKGVGYVNFSATGKLLLSVGVEPEHTITVWRWQEGTKVTSKGGHAERIFVVEFRPDSDTQFVSVGIKHIKFWTLVGGSLMYKKGVIGSVEDGRMQTMLSVAFGANNLTFTGAINGDVYVWRDHFLVRVVAKAHSGPIFTMYTTLRDGLIVTGGKERPFCPGSDPVLLNREAITQEPRRSRWFFNSVRVEPQRLFQVEIGTRAGSDPIGAGLQQRYMRPCWIRTLVLHIFRYRQNIKSLLNVQAAFRPEGGNSTTVWLRASLHLFSTQLISEEEIFTGFYMISANHRPGGPGAFIRGRGGLTGIATPTGCREEEEKSSRWFILQQPQQLPWYWGSVSVGWVPGCTVVQLVELLPCSKKELTATHSTPEC</sequence>
<feature type="domain" description="EML-like first beta-propeller" evidence="3">
    <location>
        <begin position="21"/>
        <end position="199"/>
    </location>
</feature>
<evidence type="ECO:0000256" key="2">
    <source>
        <dbReference type="ARBA" id="ARBA00022737"/>
    </source>
</evidence>
<dbReference type="SUPFAM" id="SSF50978">
    <property type="entry name" value="WD40 repeat-like"/>
    <property type="match status" value="1"/>
</dbReference>
<keyword evidence="5" id="KW-1185">Reference proteome</keyword>
<dbReference type="PANTHER" id="PTHR13720:SF33">
    <property type="entry name" value="HELP DOMAIN-CONTAINING PROTEIN"/>
    <property type="match status" value="1"/>
</dbReference>
<dbReference type="InterPro" id="IPR050630">
    <property type="entry name" value="WD_repeat_EMAP"/>
</dbReference>
<evidence type="ECO:0000256" key="1">
    <source>
        <dbReference type="ARBA" id="ARBA00022574"/>
    </source>
</evidence>
<dbReference type="InterPro" id="IPR001680">
    <property type="entry name" value="WD40_rpt"/>
</dbReference>
<reference evidence="4 5" key="1">
    <citation type="journal article" date="2018" name="G3 (Bethesda)">
        <title>A High-Quality Reference Genome for the Invasive Mosquitofish Gambusia affinis Using a Chicago Library.</title>
        <authorList>
            <person name="Hoffberg S.L."/>
            <person name="Troendle N.J."/>
            <person name="Glenn T.C."/>
            <person name="Mahmud O."/>
            <person name="Louha S."/>
            <person name="Chalopin D."/>
            <person name="Bennetzen J.L."/>
            <person name="Mauricio R."/>
        </authorList>
    </citation>
    <scope>NUCLEOTIDE SEQUENCE [LARGE SCALE GENOMIC DNA]</scope>
    <source>
        <strain evidence="4">NE01/NJP1002.9</strain>
        <tissue evidence="4">Muscle</tissue>
    </source>
</reference>
<dbReference type="AlphaFoldDB" id="A0A315VY18"/>
<name>A0A315VY18_GAMAF</name>
<organism evidence="4 5">
    <name type="scientific">Gambusia affinis</name>
    <name type="common">Western mosquitofish</name>
    <name type="synonym">Heterandria affinis</name>
    <dbReference type="NCBI Taxonomy" id="33528"/>
    <lineage>
        <taxon>Eukaryota</taxon>
        <taxon>Metazoa</taxon>
        <taxon>Chordata</taxon>
        <taxon>Craniata</taxon>
        <taxon>Vertebrata</taxon>
        <taxon>Euteleostomi</taxon>
        <taxon>Actinopterygii</taxon>
        <taxon>Neopterygii</taxon>
        <taxon>Teleostei</taxon>
        <taxon>Neoteleostei</taxon>
        <taxon>Acanthomorphata</taxon>
        <taxon>Ovalentaria</taxon>
        <taxon>Atherinomorphae</taxon>
        <taxon>Cyprinodontiformes</taxon>
        <taxon>Poeciliidae</taxon>
        <taxon>Poeciliinae</taxon>
        <taxon>Gambusia</taxon>
    </lineage>
</organism>
<keyword evidence="1" id="KW-0853">WD repeat</keyword>
<keyword evidence="2" id="KW-0677">Repeat</keyword>
<proteinExistence type="predicted"/>
<dbReference type="InterPro" id="IPR055439">
    <property type="entry name" value="Beta-prop_EML_1st"/>
</dbReference>
<dbReference type="PANTHER" id="PTHR13720">
    <property type="entry name" value="WD-40 REPEAT PROTEIN"/>
    <property type="match status" value="1"/>
</dbReference>
<dbReference type="InterPro" id="IPR036322">
    <property type="entry name" value="WD40_repeat_dom_sf"/>
</dbReference>
<evidence type="ECO:0000313" key="5">
    <source>
        <dbReference type="Proteomes" id="UP000250572"/>
    </source>
</evidence>
<dbReference type="Gene3D" id="2.130.10.10">
    <property type="entry name" value="YVTN repeat-like/Quinoprotein amine dehydrogenase"/>
    <property type="match status" value="1"/>
</dbReference>
<protein>
    <recommendedName>
        <fullName evidence="3">EML-like first beta-propeller domain-containing protein</fullName>
    </recommendedName>
</protein>
<accession>A0A315VY18</accession>
<dbReference type="InterPro" id="IPR015943">
    <property type="entry name" value="WD40/YVTN_repeat-like_dom_sf"/>
</dbReference>
<evidence type="ECO:0000259" key="3">
    <source>
        <dbReference type="Pfam" id="PF23409"/>
    </source>
</evidence>